<dbReference type="EMBL" id="HACG01039404">
    <property type="protein sequence ID" value="CEK86269.1"/>
    <property type="molecule type" value="Transcribed_RNA"/>
</dbReference>
<keyword evidence="2" id="KW-1015">Disulfide bond</keyword>
<dbReference type="Pfam" id="PF23106">
    <property type="entry name" value="EGF_Teneurin"/>
    <property type="match status" value="1"/>
</dbReference>
<dbReference type="GO" id="GO:0005576">
    <property type="term" value="C:extracellular region"/>
    <property type="evidence" value="ECO:0007669"/>
    <property type="project" value="TreeGrafter"/>
</dbReference>
<dbReference type="InterPro" id="IPR050969">
    <property type="entry name" value="Dev_Signal_Modulators"/>
</dbReference>
<keyword evidence="5" id="KW-0472">Membrane</keyword>
<name>A0A0B7AYW3_9EUPU</name>
<dbReference type="Pfam" id="PF26129">
    <property type="entry name" value="Vwde"/>
    <property type="match status" value="1"/>
</dbReference>
<dbReference type="InterPro" id="IPR001846">
    <property type="entry name" value="VWF_type-D"/>
</dbReference>
<sequence length="973" mass="105178">TVVSTTTSQSVSITTGSTSTMASTGAASTSETTTAGCFGTTGSYPQMSGDPTITFSVSGENAFIDCTIKPAIGEQGSPQYVLTWSTGSIVINQTPLTTIFFSRLNLSNIEQQQRISILESGLTCSVIAKNPSRCGSASSPELTTVLAKYNLPQVTRPANLVIIEGGVTLTLVEVNFGQITPALYCLLRYGTTCTVTIQIRTQKEDLPNKCIGSEVVPEIVIRSSTTTESNTCGGVLSPDATSITLEIHAVSDGIVRDDRTITVGVYQVDTPVKREPTILDTFELTIESTDEAELCKIVGDPHVYTFDFTKYDIMLTGEFIAYKHDTLPVQINVFLYITGVGSSICGISVRVGNDVIRVSKCATRNVRDVSIHPITVDMFLNGNLTPQTKVYQEDNGDTIKIFTFIGTTVEIKNSVEASINLYIRPSAIDFSRSKGLCGVRDGNETNDLLGSDNVLYTVSTDGFDEPDDFSNKWSVVPSESLYSGYKGTEDVTQSVYCSCDNSDTPKCEVFGNVVNCGVSPLGTDITETLIAQQTYQQSATQNQVSSRKRRQANPLDIFYEEPNNKKNLTWPTNSGITKDNATTFCNDSIQNMAAYERCLQLSRDNFTKELMDCVNDIKRTDSYEWARSSIQNLQESCYNTIAANSSNWIDSNTTEPNVLATLSSLTNQLCPNDCSQKGTCKKGVCQCNSKYTGTDCSSLANSLPSISVSLTSSLCVSSTSKICNLSIVTGSNFMKNITSCDLTPINVTSTGISNSGSSIISGANFLTQYRVACSLPQSQSYAIQSYAIHIRNEDRQSVEAAYYVVYNAQCTDCNLGVNATNPTCTIKTGYCLIDGSCVSNGTQYFIGSCIICDTSRSSTSWSTSSATNCTTSLPDNTTTTASPGNPDAEEFNSKTVIIVTSCIAGIAFIVIIIVAVILFVRYRRAQAHTGQLNSSDDGSMYERVYNGSHGLGADKSLTFHNPSKFHYDNAMEI</sequence>
<dbReference type="GO" id="GO:0009986">
    <property type="term" value="C:cell surface"/>
    <property type="evidence" value="ECO:0007669"/>
    <property type="project" value="TreeGrafter"/>
</dbReference>
<keyword evidence="1" id="KW-0732">Signal</keyword>
<evidence type="ECO:0000256" key="4">
    <source>
        <dbReference type="SAM" id="MobiDB-lite"/>
    </source>
</evidence>
<evidence type="ECO:0000256" key="1">
    <source>
        <dbReference type="ARBA" id="ARBA00022729"/>
    </source>
</evidence>
<feature type="domain" description="VWFD" evidence="6">
    <location>
        <begin position="293"/>
        <end position="481"/>
    </location>
</feature>
<protein>
    <recommendedName>
        <fullName evidence="6">VWFD domain-containing protein</fullName>
    </recommendedName>
</protein>
<dbReference type="PANTHER" id="PTHR14949">
    <property type="entry name" value="EGF-LIKE-DOMAIN, MULTIPLE 7, 8"/>
    <property type="match status" value="1"/>
</dbReference>
<feature type="region of interest" description="Disordered" evidence="4">
    <location>
        <begin position="1"/>
        <end position="27"/>
    </location>
</feature>
<feature type="non-terminal residue" evidence="7">
    <location>
        <position position="1"/>
    </location>
</feature>
<dbReference type="GO" id="GO:0005102">
    <property type="term" value="F:signaling receptor binding"/>
    <property type="evidence" value="ECO:0007669"/>
    <property type="project" value="TreeGrafter"/>
</dbReference>
<dbReference type="PANTHER" id="PTHR14949:SF56">
    <property type="entry name" value="EGF-LIKE-DOMAIN, MULTIPLE 7"/>
    <property type="match status" value="1"/>
</dbReference>
<evidence type="ECO:0000256" key="5">
    <source>
        <dbReference type="SAM" id="Phobius"/>
    </source>
</evidence>
<dbReference type="InterPro" id="IPR058727">
    <property type="entry name" value="Helical_Vwde"/>
</dbReference>
<reference evidence="7" key="1">
    <citation type="submission" date="2014-12" db="EMBL/GenBank/DDBJ databases">
        <title>Insight into the proteome of Arion vulgaris.</title>
        <authorList>
            <person name="Aradska J."/>
            <person name="Bulat T."/>
            <person name="Smidak R."/>
            <person name="Sarate P."/>
            <person name="Gangsoo J."/>
            <person name="Sialana F."/>
            <person name="Bilban M."/>
            <person name="Lubec G."/>
        </authorList>
    </citation>
    <scope>NUCLEOTIDE SEQUENCE</scope>
    <source>
        <tissue evidence="7">Skin</tissue>
    </source>
</reference>
<proteinExistence type="predicted"/>
<evidence type="ECO:0000256" key="3">
    <source>
        <dbReference type="ARBA" id="ARBA00023180"/>
    </source>
</evidence>
<keyword evidence="3" id="KW-0325">Glycoprotein</keyword>
<feature type="transmembrane region" description="Helical" evidence="5">
    <location>
        <begin position="896"/>
        <end position="920"/>
    </location>
</feature>
<keyword evidence="5" id="KW-1133">Transmembrane helix</keyword>
<evidence type="ECO:0000256" key="2">
    <source>
        <dbReference type="ARBA" id="ARBA00023157"/>
    </source>
</evidence>
<evidence type="ECO:0000313" key="7">
    <source>
        <dbReference type="EMBL" id="CEK86269.1"/>
    </source>
</evidence>
<dbReference type="Gene3D" id="2.10.25.10">
    <property type="entry name" value="Laminin"/>
    <property type="match status" value="1"/>
</dbReference>
<keyword evidence="5" id="KW-0812">Transmembrane</keyword>
<gene>
    <name evidence="7" type="primary">ORF152868</name>
</gene>
<dbReference type="FunFam" id="2.10.25.10:FF:000001">
    <property type="entry name" value="Tenascin C"/>
    <property type="match status" value="1"/>
</dbReference>
<dbReference type="PROSITE" id="PS51233">
    <property type="entry name" value="VWFD"/>
    <property type="match status" value="1"/>
</dbReference>
<organism evidence="7">
    <name type="scientific">Arion vulgaris</name>
    <dbReference type="NCBI Taxonomy" id="1028688"/>
    <lineage>
        <taxon>Eukaryota</taxon>
        <taxon>Metazoa</taxon>
        <taxon>Spiralia</taxon>
        <taxon>Lophotrochozoa</taxon>
        <taxon>Mollusca</taxon>
        <taxon>Gastropoda</taxon>
        <taxon>Heterobranchia</taxon>
        <taxon>Euthyneura</taxon>
        <taxon>Panpulmonata</taxon>
        <taxon>Eupulmonata</taxon>
        <taxon>Stylommatophora</taxon>
        <taxon>Helicina</taxon>
        <taxon>Arionoidea</taxon>
        <taxon>Arionidae</taxon>
        <taxon>Arion</taxon>
    </lineage>
</organism>
<dbReference type="AlphaFoldDB" id="A0A0B7AYW3"/>
<dbReference type="Pfam" id="PF00094">
    <property type="entry name" value="VWD"/>
    <property type="match status" value="1"/>
</dbReference>
<accession>A0A0B7AYW3</accession>
<evidence type="ECO:0000259" key="6">
    <source>
        <dbReference type="PROSITE" id="PS51233"/>
    </source>
</evidence>